<reference evidence="2 3" key="1">
    <citation type="submission" date="2019-12" db="EMBL/GenBank/DDBJ databases">
        <title>A genome sequence resource for the geographically widespread anthracnose pathogen Colletotrichum asianum.</title>
        <authorList>
            <person name="Meng Y."/>
        </authorList>
    </citation>
    <scope>NUCLEOTIDE SEQUENCE [LARGE SCALE GENOMIC DNA]</scope>
    <source>
        <strain evidence="2 3">ICMP 18580</strain>
    </source>
</reference>
<dbReference type="PANTHER" id="PTHR38887">
    <property type="entry name" value="CHROMOSOME 21, WHOLE GENOME SHOTGUN SEQUENCE"/>
    <property type="match status" value="1"/>
</dbReference>
<evidence type="ECO:0000313" key="2">
    <source>
        <dbReference type="EMBL" id="KAF0319583.1"/>
    </source>
</evidence>
<protein>
    <submittedName>
        <fullName evidence="2">Uncharacterized protein</fullName>
    </submittedName>
</protein>
<evidence type="ECO:0000313" key="3">
    <source>
        <dbReference type="Proteomes" id="UP000434172"/>
    </source>
</evidence>
<dbReference type="AlphaFoldDB" id="A0A8H3ZHN4"/>
<comment type="caution">
    <text evidence="2">The sequence shown here is derived from an EMBL/GenBank/DDBJ whole genome shotgun (WGS) entry which is preliminary data.</text>
</comment>
<dbReference type="EMBL" id="WOWK01000094">
    <property type="protein sequence ID" value="KAF0319583.1"/>
    <property type="molecule type" value="Genomic_DNA"/>
</dbReference>
<accession>A0A8H3ZHN4</accession>
<dbReference type="InterPro" id="IPR053221">
    <property type="entry name" value="Burnettramic_acid_biosynth"/>
</dbReference>
<feature type="compositionally biased region" description="Low complexity" evidence="1">
    <location>
        <begin position="342"/>
        <end position="360"/>
    </location>
</feature>
<feature type="compositionally biased region" description="Polar residues" evidence="1">
    <location>
        <begin position="39"/>
        <end position="48"/>
    </location>
</feature>
<keyword evidence="3" id="KW-1185">Reference proteome</keyword>
<feature type="compositionally biased region" description="Acidic residues" evidence="1">
    <location>
        <begin position="54"/>
        <end position="72"/>
    </location>
</feature>
<name>A0A8H3ZHN4_9PEZI</name>
<feature type="compositionally biased region" description="Basic and acidic residues" evidence="1">
    <location>
        <begin position="78"/>
        <end position="90"/>
    </location>
</feature>
<feature type="compositionally biased region" description="Basic residues" evidence="1">
    <location>
        <begin position="392"/>
        <end position="410"/>
    </location>
</feature>
<evidence type="ECO:0000256" key="1">
    <source>
        <dbReference type="SAM" id="MobiDB-lite"/>
    </source>
</evidence>
<proteinExistence type="predicted"/>
<feature type="region of interest" description="Disordered" evidence="1">
    <location>
        <begin position="328"/>
        <end position="410"/>
    </location>
</feature>
<gene>
    <name evidence="2" type="ORF">GQ607_013231</name>
</gene>
<feature type="compositionally biased region" description="Basic and acidic residues" evidence="1">
    <location>
        <begin position="377"/>
        <end position="391"/>
    </location>
</feature>
<feature type="compositionally biased region" description="Basic and acidic residues" evidence="1">
    <location>
        <begin position="17"/>
        <end position="38"/>
    </location>
</feature>
<dbReference type="OrthoDB" id="3433125at2759"/>
<organism evidence="2 3">
    <name type="scientific">Colletotrichum asianum</name>
    <dbReference type="NCBI Taxonomy" id="702518"/>
    <lineage>
        <taxon>Eukaryota</taxon>
        <taxon>Fungi</taxon>
        <taxon>Dikarya</taxon>
        <taxon>Ascomycota</taxon>
        <taxon>Pezizomycotina</taxon>
        <taxon>Sordariomycetes</taxon>
        <taxon>Hypocreomycetidae</taxon>
        <taxon>Glomerellales</taxon>
        <taxon>Glomerellaceae</taxon>
        <taxon>Colletotrichum</taxon>
        <taxon>Colletotrichum gloeosporioides species complex</taxon>
    </lineage>
</organism>
<sequence length="440" mass="49993">MSGRGPISKLIGGAVDFTKEYRADQKERKEARERKEQAGDSSNTSTIQKHQDAPVDESSSDNEEDWAIELDEAQQRQQSDRSHQADDKTDPEELLRRFIEQHPPPPYEAGQQTHALPMPVILPQRRPEARHRGFVRAYAPVLNECSIDQTAWLEFLDGFEKSIKLNPWFNVLNAGVMVADHAHMAVSGFSPIAMLVTFAIHTSLETSRRTYVNYRQNGYLDTMNEKFFKPRGLFCLIVKYKPSSTELIEDIDLEHNIAKAVDDRDGQSKWKNAVRSASTTTKSEVEIPEPAPLVFPQLDAMDEGKKQNAVKEFGQFVSTYFDRRAASHFQAQHPDSKIPQAPQLQQSNPSTSSSSGGLLSMATGGKVVGPVGRIQQRRNDRREELGIDRKVGRQARRERRRERKKNRPLKKMMKQDALYLMVVNLPTQEEMDAVVALRQK</sequence>
<dbReference type="PANTHER" id="PTHR38887:SF1">
    <property type="entry name" value="RAS MODIFICATION PROTEIN ERF4"/>
    <property type="match status" value="1"/>
</dbReference>
<dbReference type="Proteomes" id="UP000434172">
    <property type="component" value="Unassembled WGS sequence"/>
</dbReference>
<feature type="region of interest" description="Disordered" evidence="1">
    <location>
        <begin position="1"/>
        <end position="90"/>
    </location>
</feature>